<dbReference type="OrthoDB" id="71587at2"/>
<proteinExistence type="predicted"/>
<keyword evidence="1" id="KW-1133">Transmembrane helix</keyword>
<dbReference type="Proteomes" id="UP000236379">
    <property type="component" value="Unassembled WGS sequence"/>
</dbReference>
<feature type="transmembrane region" description="Helical" evidence="1">
    <location>
        <begin position="47"/>
        <end position="66"/>
    </location>
</feature>
<evidence type="ECO:0000313" key="2">
    <source>
        <dbReference type="EMBL" id="PNY81309.1"/>
    </source>
</evidence>
<accession>A0A2K3UXP8</accession>
<reference evidence="2 3" key="1">
    <citation type="submission" date="2018-01" db="EMBL/GenBank/DDBJ databases">
        <title>Deinococcus koreensis sp. nov., a radiation-resistant bacterium isolated from river water.</title>
        <authorList>
            <person name="Choi A."/>
        </authorList>
    </citation>
    <scope>NUCLEOTIDE SEQUENCE [LARGE SCALE GENOMIC DNA]</scope>
    <source>
        <strain evidence="2 3">SJW1-2</strain>
    </source>
</reference>
<keyword evidence="1" id="KW-0812">Transmembrane</keyword>
<dbReference type="RefSeq" id="WP_103311752.1">
    <property type="nucleotide sequence ID" value="NZ_PPPD01000001.1"/>
</dbReference>
<name>A0A2K3UXP8_9DEIO</name>
<organism evidence="2 3">
    <name type="scientific">Deinococcus koreensis</name>
    <dbReference type="NCBI Taxonomy" id="2054903"/>
    <lineage>
        <taxon>Bacteria</taxon>
        <taxon>Thermotogati</taxon>
        <taxon>Deinococcota</taxon>
        <taxon>Deinococci</taxon>
        <taxon>Deinococcales</taxon>
        <taxon>Deinococcaceae</taxon>
        <taxon>Deinococcus</taxon>
    </lineage>
</organism>
<comment type="caution">
    <text evidence="2">The sequence shown here is derived from an EMBL/GenBank/DDBJ whole genome shotgun (WGS) entry which is preliminary data.</text>
</comment>
<dbReference type="EMBL" id="PPPD01000001">
    <property type="protein sequence ID" value="PNY81309.1"/>
    <property type="molecule type" value="Genomic_DNA"/>
</dbReference>
<keyword evidence="3" id="KW-1185">Reference proteome</keyword>
<gene>
    <name evidence="2" type="ORF">CVO96_07845</name>
</gene>
<evidence type="ECO:0000313" key="3">
    <source>
        <dbReference type="Proteomes" id="UP000236379"/>
    </source>
</evidence>
<keyword evidence="1" id="KW-0472">Membrane</keyword>
<evidence type="ECO:0000256" key="1">
    <source>
        <dbReference type="SAM" id="Phobius"/>
    </source>
</evidence>
<protein>
    <submittedName>
        <fullName evidence="2">Uncharacterized protein</fullName>
    </submittedName>
</protein>
<dbReference type="AlphaFoldDB" id="A0A2K3UXP8"/>
<sequence length="89" mass="9576">MNERELDELFAGARTETEADRGAAERFLSGHRQRVAQQRSQTRTVRAGWISALLASAAVVTGLLALRPDGALPSSAAYDAYQSALGEGW</sequence>